<accession>A0A4R5A5J5</accession>
<comment type="caution">
    <text evidence="2">The sequence shown here is derived from an EMBL/GenBank/DDBJ whole genome shotgun (WGS) entry which is preliminary data.</text>
</comment>
<evidence type="ECO:0008006" key="4">
    <source>
        <dbReference type="Google" id="ProtNLM"/>
    </source>
</evidence>
<proteinExistence type="predicted"/>
<evidence type="ECO:0000256" key="1">
    <source>
        <dbReference type="SAM" id="MobiDB-lite"/>
    </source>
</evidence>
<evidence type="ECO:0000313" key="3">
    <source>
        <dbReference type="Proteomes" id="UP000294513"/>
    </source>
</evidence>
<dbReference type="InterPro" id="IPR008949">
    <property type="entry name" value="Isoprenoid_synthase_dom_sf"/>
</dbReference>
<organism evidence="2 3">
    <name type="scientific">Actinomadura rubrisoli</name>
    <dbReference type="NCBI Taxonomy" id="2530368"/>
    <lineage>
        <taxon>Bacteria</taxon>
        <taxon>Bacillati</taxon>
        <taxon>Actinomycetota</taxon>
        <taxon>Actinomycetes</taxon>
        <taxon>Streptosporangiales</taxon>
        <taxon>Thermomonosporaceae</taxon>
        <taxon>Actinomadura</taxon>
    </lineage>
</organism>
<dbReference type="AlphaFoldDB" id="A0A4R5A5J5"/>
<keyword evidence="3" id="KW-1185">Reference proteome</keyword>
<dbReference type="Gene3D" id="1.10.600.10">
    <property type="entry name" value="Farnesyl Diphosphate Synthase"/>
    <property type="match status" value="1"/>
</dbReference>
<name>A0A4R5A5J5_9ACTN</name>
<evidence type="ECO:0000313" key="2">
    <source>
        <dbReference type="EMBL" id="TDD65914.1"/>
    </source>
</evidence>
<dbReference type="RefSeq" id="WP_131902762.1">
    <property type="nucleotide sequence ID" value="NZ_SMKU01000398.1"/>
</dbReference>
<protein>
    <recommendedName>
        <fullName evidence="4">Terpene synthase</fullName>
    </recommendedName>
</protein>
<sequence length="372" mass="41538">MVETYPRELPVYCPWPDQLCTLSDWKDLDAKAVDWYGSRGLPEPRELYTNTLSGYGICRVYPRAVNKTVLQLMTQHAVWVGFFDDHITARDTPPQHVRACLAGADRVFDTPSAPLLDFCPYLSAERYLAEHLQAAVPESTWVHVASGWRAWLTCIVPGRAIGTLDDYLSWRFLDVCGPYFAAGTLVTGDYTLTSQEWFDPRAVAVRQAMGLLAGIDNDLAAPNPEPNSPNILDIMAEHHGVTRIEAVERAVALRDLLACRLEHLVTQLTARDGERLARHASDVAQMVRGHLDWYEFTHRYRERPGTIRPITLTPTTAHPDHDCLAPPPAPSAAWWWDLGAGVSTATCVPADQGDNTCDLTRPPARKHQEVPL</sequence>
<gene>
    <name evidence="2" type="ORF">E1298_40910</name>
</gene>
<feature type="region of interest" description="Disordered" evidence="1">
    <location>
        <begin position="351"/>
        <end position="372"/>
    </location>
</feature>
<reference evidence="2 3" key="1">
    <citation type="submission" date="2019-03" db="EMBL/GenBank/DDBJ databases">
        <title>Draft genome sequences of novel Actinobacteria.</title>
        <authorList>
            <person name="Sahin N."/>
            <person name="Ay H."/>
            <person name="Saygin H."/>
        </authorList>
    </citation>
    <scope>NUCLEOTIDE SEQUENCE [LARGE SCALE GENOMIC DNA]</scope>
    <source>
        <strain evidence="2 3">H3C3</strain>
    </source>
</reference>
<dbReference type="Proteomes" id="UP000294513">
    <property type="component" value="Unassembled WGS sequence"/>
</dbReference>
<dbReference type="Pfam" id="PF19086">
    <property type="entry name" value="Terpene_syn_C_2"/>
    <property type="match status" value="1"/>
</dbReference>
<dbReference type="EMBL" id="SMKU01000398">
    <property type="protein sequence ID" value="TDD65914.1"/>
    <property type="molecule type" value="Genomic_DNA"/>
</dbReference>
<dbReference type="SUPFAM" id="SSF48576">
    <property type="entry name" value="Terpenoid synthases"/>
    <property type="match status" value="1"/>
</dbReference>